<comment type="similarity">
    <text evidence="1">Belongs to the transglutaminase superfamily. Transglutaminase family.</text>
</comment>
<sequence length="641" mass="71478">MDTSDEAILDMLRQRMLANSNFLQYMEIVIESLRSGAEFDRMPCLMAHTGGTNPLQVKQLDYHIPANTRHHKTDKFLLTQSSDATLVVRRGAPVTISIQFDRQYDGSRDQVFLILNTGLEPSESDGSRVRLEVPCTRGSFFSMDNSPYSICLVLTEKNSVTVKVMLPPCAAVGLWRLEVETRLRGSGDPADKCLFNVKETFYVLFNPWCPEDLVYMPQEDLLKEYIFNETGKLYQGNYDYPTGKRWFFGQFTDVVLPTCNYLFELGNVSVSDRSSPIKVARALAALVDSKDENGILVGSWDNNYGDGVSPTAWTSSVTILEQYMHTGGAPVKYGQCWVYSGLVTTRLFRVGPCPVSAIYNGHLELDYDTRFVYAEVNADLVSWKRDKATGQFKQSTVRNYNEAEAAGMLIYTKKIGEMTEHTAEDAEDLTKLYKGVKVKPNKSVMGLSGAPAPEDVEMKMEEISSVLAGQPVRLAVTCTNQSKTPRKVTLTLSAHSVFYTGGEYKMLKKQSFNVENVVKLFAHGSYEGSGHGTWYRQTRITIGNPTIDVQVHGPVSVSRPMEYCLSFDNPLSVPLTGCSLTLDIPGMQQSHVVPVADVPAKGKFEYKSRIIPKRPGEKSILAVFNSKELTDIRGNKVVVVK</sequence>
<protein>
    <recommendedName>
        <fullName evidence="2">Transglutaminase N-terminal domain-containing protein</fullName>
    </recommendedName>
</protein>
<dbReference type="InterPro" id="IPR023608">
    <property type="entry name" value="Transglutaminase_animal"/>
</dbReference>
<dbReference type="Proteomes" id="UP000821837">
    <property type="component" value="Chromosome 1"/>
</dbReference>
<dbReference type="GO" id="GO:0003810">
    <property type="term" value="F:protein-glutamine gamma-glutamyltransferase activity"/>
    <property type="evidence" value="ECO:0007669"/>
    <property type="project" value="InterPro"/>
</dbReference>
<organism evidence="3 4">
    <name type="scientific">Rhipicephalus sanguineus</name>
    <name type="common">Brown dog tick</name>
    <name type="synonym">Ixodes sanguineus</name>
    <dbReference type="NCBI Taxonomy" id="34632"/>
    <lineage>
        <taxon>Eukaryota</taxon>
        <taxon>Metazoa</taxon>
        <taxon>Ecdysozoa</taxon>
        <taxon>Arthropoda</taxon>
        <taxon>Chelicerata</taxon>
        <taxon>Arachnida</taxon>
        <taxon>Acari</taxon>
        <taxon>Parasitiformes</taxon>
        <taxon>Ixodida</taxon>
        <taxon>Ixodoidea</taxon>
        <taxon>Ixodidae</taxon>
        <taxon>Rhipicephalinae</taxon>
        <taxon>Rhipicephalus</taxon>
        <taxon>Rhipicephalus</taxon>
    </lineage>
</organism>
<dbReference type="Pfam" id="PF00868">
    <property type="entry name" value="Transglut_N"/>
    <property type="match status" value="1"/>
</dbReference>
<dbReference type="PANTHER" id="PTHR11590">
    <property type="entry name" value="PROTEIN-GLUTAMINE GAMMA-GLUTAMYLTRANSFERASE"/>
    <property type="match status" value="1"/>
</dbReference>
<comment type="caution">
    <text evidence="3">The sequence shown here is derived from an EMBL/GenBank/DDBJ whole genome shotgun (WGS) entry which is preliminary data.</text>
</comment>
<dbReference type="SUPFAM" id="SSF54001">
    <property type="entry name" value="Cysteine proteinases"/>
    <property type="match status" value="1"/>
</dbReference>
<dbReference type="SUPFAM" id="SSF49309">
    <property type="entry name" value="Transglutaminase, two C-terminal domains"/>
    <property type="match status" value="2"/>
</dbReference>
<dbReference type="Gene3D" id="3.90.260.10">
    <property type="entry name" value="Transglutaminase-like"/>
    <property type="match status" value="2"/>
</dbReference>
<dbReference type="InterPro" id="IPR038765">
    <property type="entry name" value="Papain-like_cys_pep_sf"/>
</dbReference>
<accession>A0A9D4TC61</accession>
<name>A0A9D4TC61_RHISA</name>
<evidence type="ECO:0000256" key="1">
    <source>
        <dbReference type="ARBA" id="ARBA00005968"/>
    </source>
</evidence>
<feature type="domain" description="Transglutaminase N-terminal" evidence="2">
    <location>
        <begin position="59"/>
        <end position="181"/>
    </location>
</feature>
<dbReference type="InterPro" id="IPR036985">
    <property type="entry name" value="Transglutaminase-like_sf"/>
</dbReference>
<dbReference type="VEuPathDB" id="VectorBase:RSAN_043132"/>
<evidence type="ECO:0000313" key="4">
    <source>
        <dbReference type="Proteomes" id="UP000821837"/>
    </source>
</evidence>
<evidence type="ECO:0000313" key="3">
    <source>
        <dbReference type="EMBL" id="KAH7984773.1"/>
    </source>
</evidence>
<dbReference type="PIRSF" id="PIRSF000459">
    <property type="entry name" value="TGM_EBP42"/>
    <property type="match status" value="1"/>
</dbReference>
<dbReference type="EMBL" id="JABSTV010001245">
    <property type="protein sequence ID" value="KAH7984773.1"/>
    <property type="molecule type" value="Genomic_DNA"/>
</dbReference>
<dbReference type="InterPro" id="IPR001102">
    <property type="entry name" value="Transglutaminase_N"/>
</dbReference>
<reference evidence="3" key="2">
    <citation type="submission" date="2021-09" db="EMBL/GenBank/DDBJ databases">
        <authorList>
            <person name="Jia N."/>
            <person name="Wang J."/>
            <person name="Shi W."/>
            <person name="Du L."/>
            <person name="Sun Y."/>
            <person name="Zhan W."/>
            <person name="Jiang J."/>
            <person name="Wang Q."/>
            <person name="Zhang B."/>
            <person name="Ji P."/>
            <person name="Sakyi L.B."/>
            <person name="Cui X."/>
            <person name="Yuan T."/>
            <person name="Jiang B."/>
            <person name="Yang W."/>
            <person name="Lam T.T.-Y."/>
            <person name="Chang Q."/>
            <person name="Ding S."/>
            <person name="Wang X."/>
            <person name="Zhu J."/>
            <person name="Ruan X."/>
            <person name="Zhao L."/>
            <person name="Wei J."/>
            <person name="Que T."/>
            <person name="Du C."/>
            <person name="Cheng J."/>
            <person name="Dai P."/>
            <person name="Han X."/>
            <person name="Huang E."/>
            <person name="Gao Y."/>
            <person name="Liu J."/>
            <person name="Shao H."/>
            <person name="Ye R."/>
            <person name="Li L."/>
            <person name="Wei W."/>
            <person name="Wang X."/>
            <person name="Wang C."/>
            <person name="Huo Q."/>
            <person name="Li W."/>
            <person name="Guo W."/>
            <person name="Chen H."/>
            <person name="Chen S."/>
            <person name="Zhou L."/>
            <person name="Zhou L."/>
            <person name="Ni X."/>
            <person name="Tian J."/>
            <person name="Zhou Y."/>
            <person name="Sheng Y."/>
            <person name="Liu T."/>
            <person name="Pan Y."/>
            <person name="Xia L."/>
            <person name="Li J."/>
            <person name="Zhao F."/>
            <person name="Cao W."/>
        </authorList>
    </citation>
    <scope>NUCLEOTIDE SEQUENCE</scope>
    <source>
        <strain evidence="3">Rsan-2018</strain>
        <tissue evidence="3">Larvae</tissue>
    </source>
</reference>
<dbReference type="PANTHER" id="PTHR11590:SF69">
    <property type="entry name" value="RE08173P"/>
    <property type="match status" value="1"/>
</dbReference>
<dbReference type="InterPro" id="IPR036238">
    <property type="entry name" value="Transglutaminase_C_sf"/>
</dbReference>
<proteinExistence type="inferred from homology"/>
<dbReference type="InterPro" id="IPR014756">
    <property type="entry name" value="Ig_E-set"/>
</dbReference>
<evidence type="ECO:0000259" key="2">
    <source>
        <dbReference type="Pfam" id="PF00868"/>
    </source>
</evidence>
<keyword evidence="4" id="KW-1185">Reference proteome</keyword>
<reference evidence="3" key="1">
    <citation type="journal article" date="2020" name="Cell">
        <title>Large-Scale Comparative Analyses of Tick Genomes Elucidate Their Genetic Diversity and Vector Capacities.</title>
        <authorList>
            <consortium name="Tick Genome and Microbiome Consortium (TIGMIC)"/>
            <person name="Jia N."/>
            <person name="Wang J."/>
            <person name="Shi W."/>
            <person name="Du L."/>
            <person name="Sun Y."/>
            <person name="Zhan W."/>
            <person name="Jiang J.F."/>
            <person name="Wang Q."/>
            <person name="Zhang B."/>
            <person name="Ji P."/>
            <person name="Bell-Sakyi L."/>
            <person name="Cui X.M."/>
            <person name="Yuan T.T."/>
            <person name="Jiang B.G."/>
            <person name="Yang W.F."/>
            <person name="Lam T.T."/>
            <person name="Chang Q.C."/>
            <person name="Ding S.J."/>
            <person name="Wang X.J."/>
            <person name="Zhu J.G."/>
            <person name="Ruan X.D."/>
            <person name="Zhao L."/>
            <person name="Wei J.T."/>
            <person name="Ye R.Z."/>
            <person name="Que T.C."/>
            <person name="Du C.H."/>
            <person name="Zhou Y.H."/>
            <person name="Cheng J.X."/>
            <person name="Dai P.F."/>
            <person name="Guo W.B."/>
            <person name="Han X.H."/>
            <person name="Huang E.J."/>
            <person name="Li L.F."/>
            <person name="Wei W."/>
            <person name="Gao Y.C."/>
            <person name="Liu J.Z."/>
            <person name="Shao H.Z."/>
            <person name="Wang X."/>
            <person name="Wang C.C."/>
            <person name="Yang T.C."/>
            <person name="Huo Q.B."/>
            <person name="Li W."/>
            <person name="Chen H.Y."/>
            <person name="Chen S.E."/>
            <person name="Zhou L.G."/>
            <person name="Ni X.B."/>
            <person name="Tian J.H."/>
            <person name="Sheng Y."/>
            <person name="Liu T."/>
            <person name="Pan Y.S."/>
            <person name="Xia L.Y."/>
            <person name="Li J."/>
            <person name="Zhao F."/>
            <person name="Cao W.C."/>
        </authorList>
    </citation>
    <scope>NUCLEOTIDE SEQUENCE</scope>
    <source>
        <strain evidence="3">Rsan-2018</strain>
    </source>
</reference>
<dbReference type="FunFam" id="2.60.40.10:FF:000090">
    <property type="entry name" value="Protein-glutamine gamma-glutamyltransferase 2"/>
    <property type="match status" value="1"/>
</dbReference>
<dbReference type="SUPFAM" id="SSF81296">
    <property type="entry name" value="E set domains"/>
    <property type="match status" value="1"/>
</dbReference>
<gene>
    <name evidence="3" type="ORF">HPB52_023892</name>
</gene>
<dbReference type="InterPro" id="IPR050779">
    <property type="entry name" value="Transglutaminase"/>
</dbReference>
<dbReference type="AlphaFoldDB" id="A0A9D4TC61"/>
<dbReference type="Gene3D" id="2.60.40.10">
    <property type="entry name" value="Immunoglobulins"/>
    <property type="match status" value="3"/>
</dbReference>
<dbReference type="InterPro" id="IPR013783">
    <property type="entry name" value="Ig-like_fold"/>
</dbReference>